<dbReference type="SUPFAM" id="SSF51445">
    <property type="entry name" value="(Trans)glycosidases"/>
    <property type="match status" value="2"/>
</dbReference>
<accession>A0ABT1BYN9</accession>
<dbReference type="EMBL" id="JAMXLY010000042">
    <property type="protein sequence ID" value="MCO6026199.1"/>
    <property type="molecule type" value="Genomic_DNA"/>
</dbReference>
<evidence type="ECO:0000313" key="1">
    <source>
        <dbReference type="EMBL" id="MCO6026199.1"/>
    </source>
</evidence>
<dbReference type="RefSeq" id="WP_252761555.1">
    <property type="nucleotide sequence ID" value="NZ_JAMXLY010000042.1"/>
</dbReference>
<dbReference type="Proteomes" id="UP001204015">
    <property type="component" value="Unassembled WGS sequence"/>
</dbReference>
<dbReference type="InterPro" id="IPR017853">
    <property type="entry name" value="GH"/>
</dbReference>
<organism evidence="1 2">
    <name type="scientific">Segatella cerevisiae</name>
    <dbReference type="NCBI Taxonomy" id="2053716"/>
    <lineage>
        <taxon>Bacteria</taxon>
        <taxon>Pseudomonadati</taxon>
        <taxon>Bacteroidota</taxon>
        <taxon>Bacteroidia</taxon>
        <taxon>Bacteroidales</taxon>
        <taxon>Prevotellaceae</taxon>
        <taxon>Segatella</taxon>
    </lineage>
</organism>
<dbReference type="Gene3D" id="3.20.20.80">
    <property type="entry name" value="Glycosidases"/>
    <property type="match status" value="2"/>
</dbReference>
<name>A0ABT1BYN9_9BACT</name>
<evidence type="ECO:0008006" key="3">
    <source>
        <dbReference type="Google" id="ProtNLM"/>
    </source>
</evidence>
<protein>
    <recommendedName>
        <fullName evidence="3">Glycoside hydrolase family 5 domain-containing protein</fullName>
    </recommendedName>
</protein>
<comment type="caution">
    <text evidence="1">The sequence shown here is derived from an EMBL/GenBank/DDBJ whole genome shotgun (WGS) entry which is preliminary data.</text>
</comment>
<evidence type="ECO:0000313" key="2">
    <source>
        <dbReference type="Proteomes" id="UP001204015"/>
    </source>
</evidence>
<gene>
    <name evidence="1" type="ORF">NG821_10165</name>
</gene>
<sequence>MKQLILLLLMIGSCVYALGRGQWSERRTLKWERKVGVIKGFNQPVRPYPDMSLDVMFEKAHDTGLNNVRMFFGGTAEEVIRQIRQYTDVAYKHGITMSPVLSAPVPEAYYKSEGEDTVCLKVTKEYTQKVIGAFAKDKRVILWDLFNEPGNLNLPADKKQKKFILQLKLIEKLLAWARETNPIQAMSSSIFWRDDLLDEDKDPSNRLAWKVEGMMDVHNFHDYACGDRDGTYTRRLIDVLKKISNRPLVCTECLTRVNNSGLDRTFSCFAKNNVHWYLWGLYMCDANWDVKWSRSTYDPYEPGFHNLFRPDGEPIDYRDIELIRNYQFTAGQPTDIGAEYTCRWPMDRAWRWMSCGPVKGVKGLNILSVDSASSIISKGINSINVKLDYRDYSANRDLFFKNTDQILNKAKSLHLTVLFTLLTDQDVTSSQKGVLQYVSETIRRYYHDPRIEGWDLWFHPGEHIEDTALVSNFVKKVFREARYEYPNQPVMMTPYVKVKDFPDHFDYRDAFVHGHYNGWIGLVYGGGSNDRITYLIWNLSDVIAFSSTQDAKQTGYLKAVAYRYGRPIFCTSWSTGNKVGDTEVLDKFSRSHVFWYYAHPAVDSSLTKNFHFQPICTEH</sequence>
<proteinExistence type="predicted"/>
<reference evidence="1 2" key="1">
    <citation type="submission" date="2022-06" db="EMBL/GenBank/DDBJ databases">
        <title>A taxonomic note on the genus Prevotella: Description of four novel genera and emended description of the genera Hallella and Xylanibacter.</title>
        <authorList>
            <person name="Hitch T.C.A."/>
        </authorList>
    </citation>
    <scope>NUCLEOTIDE SEQUENCE [LARGE SCALE GENOMIC DNA]</scope>
    <source>
        <strain evidence="1 2">DSM 100619</strain>
    </source>
</reference>
<keyword evidence="2" id="KW-1185">Reference proteome</keyword>